<organism evidence="2 3">
    <name type="scientific">Moniliophthora roreri</name>
    <name type="common">Frosty pod rot fungus</name>
    <name type="synonym">Monilia roreri</name>
    <dbReference type="NCBI Taxonomy" id="221103"/>
    <lineage>
        <taxon>Eukaryota</taxon>
        <taxon>Fungi</taxon>
        <taxon>Dikarya</taxon>
        <taxon>Basidiomycota</taxon>
        <taxon>Agaricomycotina</taxon>
        <taxon>Agaricomycetes</taxon>
        <taxon>Agaricomycetidae</taxon>
        <taxon>Agaricales</taxon>
        <taxon>Marasmiineae</taxon>
        <taxon>Marasmiaceae</taxon>
        <taxon>Moniliophthora</taxon>
    </lineage>
</organism>
<gene>
    <name evidence="2" type="ORF">WG66_11181</name>
</gene>
<evidence type="ECO:0000313" key="2">
    <source>
        <dbReference type="EMBL" id="KTB36227.1"/>
    </source>
</evidence>
<name>A0A0W0FIT2_MONRR</name>
<feature type="compositionally biased region" description="Low complexity" evidence="1">
    <location>
        <begin position="551"/>
        <end position="563"/>
    </location>
</feature>
<accession>A0A0W0FIT2</accession>
<feature type="region of interest" description="Disordered" evidence="1">
    <location>
        <begin position="538"/>
        <end position="579"/>
    </location>
</feature>
<proteinExistence type="predicted"/>
<protein>
    <submittedName>
        <fullName evidence="2">Uncharacterized protein</fullName>
    </submittedName>
</protein>
<evidence type="ECO:0000313" key="3">
    <source>
        <dbReference type="Proteomes" id="UP000054988"/>
    </source>
</evidence>
<feature type="compositionally biased region" description="Low complexity" evidence="1">
    <location>
        <begin position="476"/>
        <end position="496"/>
    </location>
</feature>
<feature type="compositionally biased region" description="Basic and acidic residues" evidence="1">
    <location>
        <begin position="649"/>
        <end position="659"/>
    </location>
</feature>
<feature type="region of interest" description="Disordered" evidence="1">
    <location>
        <begin position="622"/>
        <end position="659"/>
    </location>
</feature>
<reference evidence="2 3" key="1">
    <citation type="submission" date="2015-12" db="EMBL/GenBank/DDBJ databases">
        <title>Draft genome sequence of Moniliophthora roreri, the causal agent of frosty pod rot of cacao.</title>
        <authorList>
            <person name="Aime M.C."/>
            <person name="Diaz-Valderrama J.R."/>
            <person name="Kijpornyongpan T."/>
            <person name="Phillips-Mora W."/>
        </authorList>
    </citation>
    <scope>NUCLEOTIDE SEQUENCE [LARGE SCALE GENOMIC DNA]</scope>
    <source>
        <strain evidence="2 3">MCA 2952</strain>
    </source>
</reference>
<feature type="region of interest" description="Disordered" evidence="1">
    <location>
        <begin position="405"/>
        <end position="499"/>
    </location>
</feature>
<feature type="region of interest" description="Disordered" evidence="1">
    <location>
        <begin position="86"/>
        <end position="156"/>
    </location>
</feature>
<sequence>MFWEAFVGPDGRLCGLILILRPSSWLCHIFLPPLPCNALNCFTPFTPQHSRFIHDSQLIDEMGFTSRFLRQLRQLPLFMQRRPSLHSVKTKTPPNIHPSIDTDVRSPLSPITEENVSSIENMAPDGRLGDQASHGRHSVSFPTPDLDGSADLNANPVREVPASSTAAALNVQPKGNQVSAAQQTLHETIDAPISTGYTPASLLQHDQFIRVVPSSCFIIPCGHDDYLIRVLRHVNLGDVEFARSGTVKLVAPDAFYEPQIGHCVLVQFGVSKYISRVLLKISAEEGPISEPYRAMDPHQDFNASQYHSPSPPPRHSFRPEPVFSDTPMTQSTMRVLHTPARVAHSAFGTPVHGTDHVSQLGGLRRGYVQTDVDMQNPPTEAKREVGDDQLVSSVELMATLNLRSLPSRGELPDRQGEEISVPTPHPLPLSDPRMDISPPSSEDEGPSETPLTYRGVRADAHRSPNQTSDSPAARGPSSQFTSPSTSPPISNSSSESIANDEYGYPKRRAKFKSHKSSLHSRRGTLPLNRAAVLNHYSMPSQLPPGFQPFGPVQSTSVPTSSTQDMPYQSQRGDRRSRDVAVRFSEHSATLGHADTQGVFAGTVSDVPASGLWDQSAFFSNVSQRAPEGRNTIPLPPVSPRSPHIAHSNPSRDDATHTPG</sequence>
<comment type="caution">
    <text evidence="2">The sequence shown here is derived from an EMBL/GenBank/DDBJ whole genome shotgun (WGS) entry which is preliminary data.</text>
</comment>
<evidence type="ECO:0000256" key="1">
    <source>
        <dbReference type="SAM" id="MobiDB-lite"/>
    </source>
</evidence>
<feature type="region of interest" description="Disordered" evidence="1">
    <location>
        <begin position="290"/>
        <end position="326"/>
    </location>
</feature>
<dbReference type="AlphaFoldDB" id="A0A0W0FIT2"/>
<dbReference type="Proteomes" id="UP000054988">
    <property type="component" value="Unassembled WGS sequence"/>
</dbReference>
<dbReference type="EMBL" id="LATX01001919">
    <property type="protein sequence ID" value="KTB36227.1"/>
    <property type="molecule type" value="Genomic_DNA"/>
</dbReference>